<dbReference type="InterPro" id="IPR036291">
    <property type="entry name" value="NAD(P)-bd_dom_sf"/>
</dbReference>
<dbReference type="AlphaFoldDB" id="A0A420MLN7"/>
<dbReference type="EMBL" id="MRCX01000171">
    <property type="protein sequence ID" value="RKK68945.1"/>
    <property type="molecule type" value="Genomic_DNA"/>
</dbReference>
<name>A0A420MLN7_FUSOX</name>
<sequence>MEPCKVLTIFGITGSQGGSVARSLLKNKVNRFVLRGITRNLDSDQSKVLSAEGVDMVQADGLIPEQMAQALEGSWGIFVNLPSDDPSIGKPNGPSETDLGMAVVDAAVKADVQHFVFSGMVSATKITNGAVPNPSFDGNNRPREYMIQELVTDECKEKHSIAEYAKGKNFKSVVVVSPGWYMENHLVQEAPGLFGGFPFLTDEEGYVTLRFPRWGGNEEMPVVSIEHDYGDIVNGVFQEPEKYHGQLIQGISESTPASRMAEAFETATGRRCRFITDDDWESFDTHGQRALEGVKYTFGFCQYSGGLYYGEPNDLAMARMLKRVAKKVQGESGGELMTLKRFFSLHFVPSESRA</sequence>
<evidence type="ECO:0000259" key="3">
    <source>
        <dbReference type="Pfam" id="PF05368"/>
    </source>
</evidence>
<dbReference type="Gene3D" id="3.40.50.720">
    <property type="entry name" value="NAD(P)-binding Rossmann-like Domain"/>
    <property type="match status" value="1"/>
</dbReference>
<comment type="similarity">
    <text evidence="1">Belongs to the NmrA-type oxidoreductase family.</text>
</comment>
<dbReference type="SUPFAM" id="SSF51735">
    <property type="entry name" value="NAD(P)-binding Rossmann-fold domains"/>
    <property type="match status" value="1"/>
</dbReference>
<gene>
    <name evidence="4" type="ORF">BFJ69_g13192</name>
</gene>
<protein>
    <recommendedName>
        <fullName evidence="3">NmrA-like domain-containing protein</fullName>
    </recommendedName>
</protein>
<dbReference type="Proteomes" id="UP000285084">
    <property type="component" value="Unassembled WGS sequence"/>
</dbReference>
<dbReference type="InterPro" id="IPR051164">
    <property type="entry name" value="NmrA-like_oxidored"/>
</dbReference>
<evidence type="ECO:0000313" key="5">
    <source>
        <dbReference type="Proteomes" id="UP000285084"/>
    </source>
</evidence>
<evidence type="ECO:0000256" key="2">
    <source>
        <dbReference type="ARBA" id="ARBA00022857"/>
    </source>
</evidence>
<organism evidence="4 5">
    <name type="scientific">Fusarium oxysporum</name>
    <name type="common">Fusarium vascular wilt</name>
    <dbReference type="NCBI Taxonomy" id="5507"/>
    <lineage>
        <taxon>Eukaryota</taxon>
        <taxon>Fungi</taxon>
        <taxon>Dikarya</taxon>
        <taxon>Ascomycota</taxon>
        <taxon>Pezizomycotina</taxon>
        <taxon>Sordariomycetes</taxon>
        <taxon>Hypocreomycetidae</taxon>
        <taxon>Hypocreales</taxon>
        <taxon>Nectriaceae</taxon>
        <taxon>Fusarium</taxon>
        <taxon>Fusarium oxysporum species complex</taxon>
    </lineage>
</organism>
<proteinExistence type="inferred from homology"/>
<reference evidence="4 5" key="1">
    <citation type="journal article" date="2018" name="Sci. Rep.">
        <title>Characterisation of pathogen-specific regions and novel effector candidates in Fusarium oxysporum f. sp. cepae.</title>
        <authorList>
            <person name="Armitage A.D."/>
            <person name="Taylor A."/>
            <person name="Sobczyk M.K."/>
            <person name="Baxter L."/>
            <person name="Greenfield B.P."/>
            <person name="Bates H.J."/>
            <person name="Wilson F."/>
            <person name="Jackson A.C."/>
            <person name="Ott S."/>
            <person name="Harrison R.J."/>
            <person name="Clarkson J.P."/>
        </authorList>
    </citation>
    <scope>NUCLEOTIDE SEQUENCE [LARGE SCALE GENOMIC DNA]</scope>
    <source>
        <strain evidence="4 5">Fo_A13</strain>
    </source>
</reference>
<dbReference type="Gene3D" id="3.90.25.10">
    <property type="entry name" value="UDP-galactose 4-epimerase, domain 1"/>
    <property type="match status" value="1"/>
</dbReference>
<dbReference type="InterPro" id="IPR008030">
    <property type="entry name" value="NmrA-like"/>
</dbReference>
<comment type="caution">
    <text evidence="4">The sequence shown here is derived from an EMBL/GenBank/DDBJ whole genome shotgun (WGS) entry which is preliminary data.</text>
</comment>
<evidence type="ECO:0000256" key="1">
    <source>
        <dbReference type="ARBA" id="ARBA00006328"/>
    </source>
</evidence>
<dbReference type="VEuPathDB" id="FungiDB:FOC4_g10013493"/>
<dbReference type="VEuPathDB" id="FungiDB:FOMG_02057"/>
<dbReference type="VEuPathDB" id="FungiDB:FOZG_02043"/>
<dbReference type="GO" id="GO:0005634">
    <property type="term" value="C:nucleus"/>
    <property type="evidence" value="ECO:0007669"/>
    <property type="project" value="TreeGrafter"/>
</dbReference>
<dbReference type="VEuPathDB" id="FungiDB:HZS61_001574"/>
<dbReference type="VEuPathDB" id="FungiDB:FOIG_09211"/>
<dbReference type="VEuPathDB" id="FungiDB:FOC1_g10016565"/>
<dbReference type="VEuPathDB" id="FungiDB:FOXG_01240"/>
<dbReference type="PANTHER" id="PTHR42748:SF31">
    <property type="entry name" value="NMRA-LIKE DOMAIN-CONTAINING PROTEIN-RELATED"/>
    <property type="match status" value="1"/>
</dbReference>
<dbReference type="Pfam" id="PF05368">
    <property type="entry name" value="NmrA"/>
    <property type="match status" value="1"/>
</dbReference>
<keyword evidence="2" id="KW-0521">NADP</keyword>
<dbReference type="PANTHER" id="PTHR42748">
    <property type="entry name" value="NITROGEN METABOLITE REPRESSION PROTEIN NMRA FAMILY MEMBER"/>
    <property type="match status" value="1"/>
</dbReference>
<feature type="domain" description="NmrA-like" evidence="3">
    <location>
        <begin position="5"/>
        <end position="275"/>
    </location>
</feature>
<accession>A0A420MLN7</accession>
<evidence type="ECO:0000313" key="4">
    <source>
        <dbReference type="EMBL" id="RKK68945.1"/>
    </source>
</evidence>